<comment type="caution">
    <text evidence="2">The sequence shown here is derived from an EMBL/GenBank/DDBJ whole genome shotgun (WGS) entry which is preliminary data.</text>
</comment>
<dbReference type="Proteomes" id="UP001066276">
    <property type="component" value="Chromosome 5"/>
</dbReference>
<organism evidence="2 3">
    <name type="scientific">Pleurodeles waltl</name>
    <name type="common">Iberian ribbed newt</name>
    <dbReference type="NCBI Taxonomy" id="8319"/>
    <lineage>
        <taxon>Eukaryota</taxon>
        <taxon>Metazoa</taxon>
        <taxon>Chordata</taxon>
        <taxon>Craniata</taxon>
        <taxon>Vertebrata</taxon>
        <taxon>Euteleostomi</taxon>
        <taxon>Amphibia</taxon>
        <taxon>Batrachia</taxon>
        <taxon>Caudata</taxon>
        <taxon>Salamandroidea</taxon>
        <taxon>Salamandridae</taxon>
        <taxon>Pleurodelinae</taxon>
        <taxon>Pleurodeles</taxon>
    </lineage>
</organism>
<gene>
    <name evidence="2" type="ORF">NDU88_002472</name>
</gene>
<name>A0AAV7RAD2_PLEWA</name>
<evidence type="ECO:0000313" key="3">
    <source>
        <dbReference type="Proteomes" id="UP001066276"/>
    </source>
</evidence>
<reference evidence="2" key="1">
    <citation type="journal article" date="2022" name="bioRxiv">
        <title>Sequencing and chromosome-scale assembly of the giantPleurodeles waltlgenome.</title>
        <authorList>
            <person name="Brown T."/>
            <person name="Elewa A."/>
            <person name="Iarovenko S."/>
            <person name="Subramanian E."/>
            <person name="Araus A.J."/>
            <person name="Petzold A."/>
            <person name="Susuki M."/>
            <person name="Suzuki K.-i.T."/>
            <person name="Hayashi T."/>
            <person name="Toyoda A."/>
            <person name="Oliveira C."/>
            <person name="Osipova E."/>
            <person name="Leigh N.D."/>
            <person name="Simon A."/>
            <person name="Yun M.H."/>
        </authorList>
    </citation>
    <scope>NUCLEOTIDE SEQUENCE</scope>
    <source>
        <strain evidence="2">20211129_DDA</strain>
        <tissue evidence="2">Liver</tissue>
    </source>
</reference>
<evidence type="ECO:0000313" key="2">
    <source>
        <dbReference type="EMBL" id="KAJ1149667.1"/>
    </source>
</evidence>
<dbReference type="AlphaFoldDB" id="A0AAV7RAD2"/>
<evidence type="ECO:0000256" key="1">
    <source>
        <dbReference type="SAM" id="MobiDB-lite"/>
    </source>
</evidence>
<protein>
    <submittedName>
        <fullName evidence="2">Uncharacterized protein</fullName>
    </submittedName>
</protein>
<sequence length="73" mass="8275">MVRTAVPARKKPRRGKLTGSAMEGDCVETALAFLKKAGRMDLVNQEALVKRRRESRPQFLRARRRVPPSGQSR</sequence>
<proteinExistence type="predicted"/>
<feature type="region of interest" description="Disordered" evidence="1">
    <location>
        <begin position="49"/>
        <end position="73"/>
    </location>
</feature>
<dbReference type="EMBL" id="JANPWB010000009">
    <property type="protein sequence ID" value="KAJ1149667.1"/>
    <property type="molecule type" value="Genomic_DNA"/>
</dbReference>
<feature type="region of interest" description="Disordered" evidence="1">
    <location>
        <begin position="1"/>
        <end position="20"/>
    </location>
</feature>
<keyword evidence="3" id="KW-1185">Reference proteome</keyword>
<accession>A0AAV7RAD2</accession>